<dbReference type="EMBL" id="JAAHCF010000411">
    <property type="protein sequence ID" value="KAK8144247.1"/>
    <property type="molecule type" value="Genomic_DNA"/>
</dbReference>
<dbReference type="Proteomes" id="UP001397290">
    <property type="component" value="Unassembled WGS sequence"/>
</dbReference>
<gene>
    <name evidence="2" type="ORF">G3M48_006130</name>
</gene>
<dbReference type="PROSITE" id="PS51459">
    <property type="entry name" value="FIDO"/>
    <property type="match status" value="1"/>
</dbReference>
<dbReference type="Pfam" id="PF02661">
    <property type="entry name" value="Fic"/>
    <property type="match status" value="1"/>
</dbReference>
<protein>
    <recommendedName>
        <fullName evidence="1">Fido domain-containing protein</fullName>
    </recommendedName>
</protein>
<dbReference type="InterPro" id="IPR006440">
    <property type="entry name" value="Doc"/>
</dbReference>
<evidence type="ECO:0000313" key="2">
    <source>
        <dbReference type="EMBL" id="KAK8144247.1"/>
    </source>
</evidence>
<dbReference type="Gene3D" id="1.20.120.1870">
    <property type="entry name" value="Fic/DOC protein, Fido domain"/>
    <property type="match status" value="1"/>
</dbReference>
<comment type="caution">
    <text evidence="2">The sequence shown here is derived from an EMBL/GenBank/DDBJ whole genome shotgun (WGS) entry which is preliminary data.</text>
</comment>
<sequence>MSSVSYRFLTAAQVKRLYTQHIATAPPTQPAMLESAIVSPMNHERYGQTDLFQLAGILAEKVILDHPYQDGNKRTALFAADMFLKINGFQLQKSTMDANEAALNKRLANTHVLVATSQWTSEDLGKYYSSIAKQVPDTSTGIKEYIKDAVEY</sequence>
<dbReference type="NCBIfam" id="TIGR01550">
    <property type="entry name" value="DOC_P1"/>
    <property type="match status" value="1"/>
</dbReference>
<reference evidence="2 3" key="1">
    <citation type="submission" date="2020-02" db="EMBL/GenBank/DDBJ databases">
        <title>Comparative genomics of the hypocrealean fungal genus Beauvera.</title>
        <authorList>
            <person name="Showalter D.N."/>
            <person name="Bushley K.E."/>
            <person name="Rehner S.A."/>
        </authorList>
    </citation>
    <scope>NUCLEOTIDE SEQUENCE [LARGE SCALE GENOMIC DNA]</scope>
    <source>
        <strain evidence="2 3">ARSEF4384</strain>
    </source>
</reference>
<dbReference type="InterPro" id="IPR036597">
    <property type="entry name" value="Fido-like_dom_sf"/>
</dbReference>
<dbReference type="InterPro" id="IPR053737">
    <property type="entry name" value="Type_II_TA_Toxin"/>
</dbReference>
<dbReference type="InterPro" id="IPR003812">
    <property type="entry name" value="Fido"/>
</dbReference>
<dbReference type="GO" id="GO:0016301">
    <property type="term" value="F:kinase activity"/>
    <property type="evidence" value="ECO:0007669"/>
    <property type="project" value="InterPro"/>
</dbReference>
<dbReference type="AlphaFoldDB" id="A0AAW0RPV1"/>
<dbReference type="SUPFAM" id="SSF140931">
    <property type="entry name" value="Fic-like"/>
    <property type="match status" value="1"/>
</dbReference>
<feature type="domain" description="Fido" evidence="1">
    <location>
        <begin position="1"/>
        <end position="130"/>
    </location>
</feature>
<evidence type="ECO:0000313" key="3">
    <source>
        <dbReference type="Proteomes" id="UP001397290"/>
    </source>
</evidence>
<name>A0AAW0RPV1_9HYPO</name>
<proteinExistence type="predicted"/>
<dbReference type="PANTHER" id="PTHR39426:SF1">
    <property type="entry name" value="HOMOLOGY TO DEATH-ON-CURING PROTEIN OF PHAGE P1"/>
    <property type="match status" value="1"/>
</dbReference>
<evidence type="ECO:0000259" key="1">
    <source>
        <dbReference type="PROSITE" id="PS51459"/>
    </source>
</evidence>
<organism evidence="2 3">
    <name type="scientific">Beauveria asiatica</name>
    <dbReference type="NCBI Taxonomy" id="1069075"/>
    <lineage>
        <taxon>Eukaryota</taxon>
        <taxon>Fungi</taxon>
        <taxon>Dikarya</taxon>
        <taxon>Ascomycota</taxon>
        <taxon>Pezizomycotina</taxon>
        <taxon>Sordariomycetes</taxon>
        <taxon>Hypocreomycetidae</taxon>
        <taxon>Hypocreales</taxon>
        <taxon>Cordycipitaceae</taxon>
        <taxon>Beauveria</taxon>
    </lineage>
</organism>
<keyword evidence="3" id="KW-1185">Reference proteome</keyword>
<accession>A0AAW0RPV1</accession>
<dbReference type="PANTHER" id="PTHR39426">
    <property type="entry name" value="HOMOLOGY TO DEATH-ON-CURING PROTEIN OF PHAGE P1"/>
    <property type="match status" value="1"/>
</dbReference>